<proteinExistence type="predicted"/>
<dbReference type="Proteomes" id="UP000054317">
    <property type="component" value="Unassembled WGS sequence"/>
</dbReference>
<sequence length="174" mass="19480">MIPTTNVFKFYVQKHAIHPLGPCGIWDTPSAALRANASLKVAFAAFSRIWGAARMCDNPEHLFYHIDGYYAANGATLLDAPFLVKESIIEVSRSTLGEPSRHCEDPVKRHRLGGKHEFEGGAVLCLPRQTSHKRSFWNMLDNDNWELRESSNNNMGAHIRTAVAALLLVRILRA</sequence>
<reference evidence="2" key="1">
    <citation type="journal article" date="2012" name="Science">
        <title>The Paleozoic origin of enzymatic lignin decomposition reconstructed from 31 fungal genomes.</title>
        <authorList>
            <person name="Floudas D."/>
            <person name="Binder M."/>
            <person name="Riley R."/>
            <person name="Barry K."/>
            <person name="Blanchette R.A."/>
            <person name="Henrissat B."/>
            <person name="Martinez A.T."/>
            <person name="Otillar R."/>
            <person name="Spatafora J.W."/>
            <person name="Yadav J.S."/>
            <person name="Aerts A."/>
            <person name="Benoit I."/>
            <person name="Boyd A."/>
            <person name="Carlson A."/>
            <person name="Copeland A."/>
            <person name="Coutinho P.M."/>
            <person name="de Vries R.P."/>
            <person name="Ferreira P."/>
            <person name="Findley K."/>
            <person name="Foster B."/>
            <person name="Gaskell J."/>
            <person name="Glotzer D."/>
            <person name="Gorecki P."/>
            <person name="Heitman J."/>
            <person name="Hesse C."/>
            <person name="Hori C."/>
            <person name="Igarashi K."/>
            <person name="Jurgens J.A."/>
            <person name="Kallen N."/>
            <person name="Kersten P."/>
            <person name="Kohler A."/>
            <person name="Kuees U."/>
            <person name="Kumar T.K.A."/>
            <person name="Kuo A."/>
            <person name="LaButti K."/>
            <person name="Larrondo L.F."/>
            <person name="Lindquist E."/>
            <person name="Ling A."/>
            <person name="Lombard V."/>
            <person name="Lucas S."/>
            <person name="Lundell T."/>
            <person name="Martin R."/>
            <person name="McLaughlin D.J."/>
            <person name="Morgenstern I."/>
            <person name="Morin E."/>
            <person name="Murat C."/>
            <person name="Nagy L.G."/>
            <person name="Nolan M."/>
            <person name="Ohm R.A."/>
            <person name="Patyshakuliyeva A."/>
            <person name="Rokas A."/>
            <person name="Ruiz-Duenas F.J."/>
            <person name="Sabat G."/>
            <person name="Salamov A."/>
            <person name="Samejima M."/>
            <person name="Schmutz J."/>
            <person name="Slot J.C."/>
            <person name="St John F."/>
            <person name="Stenlid J."/>
            <person name="Sun H."/>
            <person name="Sun S."/>
            <person name="Syed K."/>
            <person name="Tsang A."/>
            <person name="Wiebenga A."/>
            <person name="Young D."/>
            <person name="Pisabarro A."/>
            <person name="Eastwood D.C."/>
            <person name="Martin F."/>
            <person name="Cullen D."/>
            <person name="Grigoriev I.V."/>
            <person name="Hibbett D.S."/>
        </authorList>
    </citation>
    <scope>NUCLEOTIDE SEQUENCE [LARGE SCALE GENOMIC DNA]</scope>
    <source>
        <strain evidence="2">FP-101664</strain>
    </source>
</reference>
<name>R7S7T2_TRAVS</name>
<evidence type="ECO:0000313" key="2">
    <source>
        <dbReference type="Proteomes" id="UP000054317"/>
    </source>
</evidence>
<protein>
    <submittedName>
        <fullName evidence="1">Uncharacterized protein</fullName>
    </submittedName>
</protein>
<dbReference type="AlphaFoldDB" id="R7S7T2"/>
<organism evidence="1 2">
    <name type="scientific">Trametes versicolor (strain FP-101664)</name>
    <name type="common">White-rot fungus</name>
    <name type="synonym">Coriolus versicolor</name>
    <dbReference type="NCBI Taxonomy" id="717944"/>
    <lineage>
        <taxon>Eukaryota</taxon>
        <taxon>Fungi</taxon>
        <taxon>Dikarya</taxon>
        <taxon>Basidiomycota</taxon>
        <taxon>Agaricomycotina</taxon>
        <taxon>Agaricomycetes</taxon>
        <taxon>Polyporales</taxon>
        <taxon>Polyporaceae</taxon>
        <taxon>Trametes</taxon>
    </lineage>
</organism>
<evidence type="ECO:0000313" key="1">
    <source>
        <dbReference type="EMBL" id="EIW52103.1"/>
    </source>
</evidence>
<dbReference type="KEGG" id="tvs:TRAVEDRAFT_24778"/>
<dbReference type="RefSeq" id="XP_008045006.1">
    <property type="nucleotide sequence ID" value="XM_008046815.1"/>
</dbReference>
<dbReference type="EMBL" id="JH711797">
    <property type="protein sequence ID" value="EIW52103.1"/>
    <property type="molecule type" value="Genomic_DNA"/>
</dbReference>
<accession>R7S7T2</accession>
<dbReference type="GeneID" id="19412425"/>
<gene>
    <name evidence="1" type="ORF">TRAVEDRAFT_24778</name>
</gene>
<keyword evidence="2" id="KW-1185">Reference proteome</keyword>